<name>A0A2R6P0Y0_9APHY</name>
<proteinExistence type="predicted"/>
<dbReference type="STRING" id="98765.A0A2R6P0Y0"/>
<dbReference type="SUPFAM" id="SSF56235">
    <property type="entry name" value="N-terminal nucleophile aminohydrolases (Ntn hydrolases)"/>
    <property type="match status" value="1"/>
</dbReference>
<evidence type="ECO:0000313" key="1">
    <source>
        <dbReference type="EMBL" id="PSR82988.1"/>
    </source>
</evidence>
<dbReference type="Proteomes" id="UP000186601">
    <property type="component" value="Unassembled WGS sequence"/>
</dbReference>
<dbReference type="Gene3D" id="1.10.246.130">
    <property type="match status" value="1"/>
</dbReference>
<dbReference type="EMBL" id="MLYV02000567">
    <property type="protein sequence ID" value="PSR82988.1"/>
    <property type="molecule type" value="Genomic_DNA"/>
</dbReference>
<sequence length="187" mass="20843">MSLKSTSVELRNLAVLVKAKSGAVASENELCSALVEKRGGRCGRYYAMSVRVTDRFPRRMNYGEKLNGTISSNALLAKGRKVSKRLERRIESPIAESILARILDIGGTMTQDDLNYREVIVKPAPEGIYRMRETYNTHAPTSGPVLLHMLNMLERYESSAEDGLTNLQRLIEITKCKYKDSVSSGKA</sequence>
<dbReference type="AlphaFoldDB" id="A0A2R6P0Y0"/>
<gene>
    <name evidence="1" type="ORF">PHLCEN_2v5958</name>
</gene>
<dbReference type="OrthoDB" id="1081007at2759"/>
<keyword evidence="2" id="KW-1185">Reference proteome</keyword>
<dbReference type="InterPro" id="IPR043138">
    <property type="entry name" value="GGT_lsub"/>
</dbReference>
<dbReference type="Pfam" id="PF01019">
    <property type="entry name" value="G_glu_transpept"/>
    <property type="match status" value="1"/>
</dbReference>
<organism evidence="1 2">
    <name type="scientific">Hermanssonia centrifuga</name>
    <dbReference type="NCBI Taxonomy" id="98765"/>
    <lineage>
        <taxon>Eukaryota</taxon>
        <taxon>Fungi</taxon>
        <taxon>Dikarya</taxon>
        <taxon>Basidiomycota</taxon>
        <taxon>Agaricomycotina</taxon>
        <taxon>Agaricomycetes</taxon>
        <taxon>Polyporales</taxon>
        <taxon>Meruliaceae</taxon>
        <taxon>Hermanssonia</taxon>
    </lineage>
</organism>
<comment type="caution">
    <text evidence="1">The sequence shown here is derived from an EMBL/GenBank/DDBJ whole genome shotgun (WGS) entry which is preliminary data.</text>
</comment>
<reference evidence="1 2" key="1">
    <citation type="submission" date="2018-02" db="EMBL/GenBank/DDBJ databases">
        <title>Genome sequence of the basidiomycete white-rot fungus Phlebia centrifuga.</title>
        <authorList>
            <person name="Granchi Z."/>
            <person name="Peng M."/>
            <person name="de Vries R.P."/>
            <person name="Hilden K."/>
            <person name="Makela M.R."/>
            <person name="Grigoriev I."/>
            <person name="Riley R."/>
        </authorList>
    </citation>
    <scope>NUCLEOTIDE SEQUENCE [LARGE SCALE GENOMIC DNA]</scope>
    <source>
        <strain evidence="1 2">FBCC195</strain>
    </source>
</reference>
<dbReference type="InterPro" id="IPR029055">
    <property type="entry name" value="Ntn_hydrolases_N"/>
</dbReference>
<accession>A0A2R6P0Y0</accession>
<protein>
    <submittedName>
        <fullName evidence="1">Uncharacterized protein</fullName>
    </submittedName>
</protein>
<evidence type="ECO:0000313" key="2">
    <source>
        <dbReference type="Proteomes" id="UP000186601"/>
    </source>
</evidence>